<evidence type="ECO:0000256" key="2">
    <source>
        <dbReference type="ARBA" id="ARBA00007717"/>
    </source>
</evidence>
<keyword evidence="4 10" id="KW-0812">Transmembrane</keyword>
<comment type="similarity">
    <text evidence="2">Belongs to the nicastrin family.</text>
</comment>
<dbReference type="InterPro" id="IPR008710">
    <property type="entry name" value="Nicastrin"/>
</dbReference>
<dbReference type="Pfam" id="PF05450">
    <property type="entry name" value="Nicastrin"/>
    <property type="match status" value="1"/>
</dbReference>
<keyword evidence="6" id="KW-0914">Notch signaling pathway</keyword>
<evidence type="ECO:0000256" key="4">
    <source>
        <dbReference type="ARBA" id="ARBA00022692"/>
    </source>
</evidence>
<evidence type="ECO:0000256" key="9">
    <source>
        <dbReference type="ARBA" id="ARBA00023180"/>
    </source>
</evidence>
<dbReference type="OrthoDB" id="10265862at2759"/>
<keyword evidence="13" id="KW-1185">Reference proteome</keyword>
<evidence type="ECO:0000259" key="11">
    <source>
        <dbReference type="Pfam" id="PF18266"/>
    </source>
</evidence>
<reference evidence="12 13" key="1">
    <citation type="journal article" date="2020" name="IScience">
        <title>Genome Sequencing of the Endangered Kingdonia uniflora (Circaeasteraceae, Ranunculales) Reveals Potential Mechanisms of Evolutionary Specialization.</title>
        <authorList>
            <person name="Sun Y."/>
            <person name="Deng T."/>
            <person name="Zhang A."/>
            <person name="Moore M.J."/>
            <person name="Landis J.B."/>
            <person name="Lin N."/>
            <person name="Zhang H."/>
            <person name="Zhang X."/>
            <person name="Huang J."/>
            <person name="Zhang X."/>
            <person name="Sun H."/>
            <person name="Wang H."/>
        </authorList>
    </citation>
    <scope>NUCLEOTIDE SEQUENCE [LARGE SCALE GENOMIC DNA]</scope>
    <source>
        <strain evidence="12">TB1705</strain>
        <tissue evidence="12">Leaf</tissue>
    </source>
</reference>
<evidence type="ECO:0000256" key="7">
    <source>
        <dbReference type="ARBA" id="ARBA00022989"/>
    </source>
</evidence>
<keyword evidence="8 10" id="KW-0472">Membrane</keyword>
<dbReference type="Pfam" id="PF18266">
    <property type="entry name" value="Ncstrn_small"/>
    <property type="match status" value="1"/>
</dbReference>
<dbReference type="Gene3D" id="3.40.630.10">
    <property type="entry name" value="Zn peptidases"/>
    <property type="match status" value="1"/>
</dbReference>
<evidence type="ECO:0000256" key="6">
    <source>
        <dbReference type="ARBA" id="ARBA00022976"/>
    </source>
</evidence>
<dbReference type="Proteomes" id="UP000541444">
    <property type="component" value="Unassembled WGS sequence"/>
</dbReference>
<dbReference type="EMBL" id="JACGCM010002114">
    <property type="protein sequence ID" value="KAF6144682.1"/>
    <property type="molecule type" value="Genomic_DNA"/>
</dbReference>
<keyword evidence="5" id="KW-0732">Signal</keyword>
<dbReference type="PANTHER" id="PTHR21092">
    <property type="entry name" value="NICASTRIN"/>
    <property type="match status" value="1"/>
</dbReference>
<evidence type="ECO:0000256" key="5">
    <source>
        <dbReference type="ARBA" id="ARBA00022729"/>
    </source>
</evidence>
<dbReference type="InterPro" id="IPR041084">
    <property type="entry name" value="Ncstrn_small"/>
</dbReference>
<feature type="domain" description="Nicastrin small lobe" evidence="11">
    <location>
        <begin position="22"/>
        <end position="120"/>
    </location>
</feature>
<dbReference type="AlphaFoldDB" id="A0A7J7LQ66"/>
<proteinExistence type="inferred from homology"/>
<accession>A0A7J7LQ66</accession>
<name>A0A7J7LQ66_9MAGN</name>
<evidence type="ECO:0000256" key="10">
    <source>
        <dbReference type="SAM" id="Phobius"/>
    </source>
</evidence>
<dbReference type="GO" id="GO:0016485">
    <property type="term" value="P:protein processing"/>
    <property type="evidence" value="ECO:0007669"/>
    <property type="project" value="InterPro"/>
</dbReference>
<comment type="caution">
    <text evidence="12">The sequence shown here is derived from an EMBL/GenBank/DDBJ whole genome shotgun (WGS) entry which is preliminary data.</text>
</comment>
<evidence type="ECO:0000313" key="12">
    <source>
        <dbReference type="EMBL" id="KAF6144682.1"/>
    </source>
</evidence>
<evidence type="ECO:0000313" key="13">
    <source>
        <dbReference type="Proteomes" id="UP000541444"/>
    </source>
</evidence>
<dbReference type="GO" id="GO:0007219">
    <property type="term" value="P:Notch signaling pathway"/>
    <property type="evidence" value="ECO:0007669"/>
    <property type="project" value="UniProtKB-KW"/>
</dbReference>
<feature type="transmembrane region" description="Helical" evidence="10">
    <location>
        <begin position="656"/>
        <end position="679"/>
    </location>
</feature>
<dbReference type="SUPFAM" id="SSF53187">
    <property type="entry name" value="Zn-dependent exopeptidases"/>
    <property type="match status" value="1"/>
</dbReference>
<gene>
    <name evidence="12" type="ORF">GIB67_006174</name>
</gene>
<protein>
    <recommendedName>
        <fullName evidence="3">Nicastrin</fullName>
    </recommendedName>
</protein>
<dbReference type="GO" id="GO:0005886">
    <property type="term" value="C:plasma membrane"/>
    <property type="evidence" value="ECO:0007669"/>
    <property type="project" value="UniProtKB-ARBA"/>
</dbReference>
<organism evidence="12 13">
    <name type="scientific">Kingdonia uniflora</name>
    <dbReference type="NCBI Taxonomy" id="39325"/>
    <lineage>
        <taxon>Eukaryota</taxon>
        <taxon>Viridiplantae</taxon>
        <taxon>Streptophyta</taxon>
        <taxon>Embryophyta</taxon>
        <taxon>Tracheophyta</taxon>
        <taxon>Spermatophyta</taxon>
        <taxon>Magnoliopsida</taxon>
        <taxon>Ranunculales</taxon>
        <taxon>Circaeasteraceae</taxon>
        <taxon>Kingdonia</taxon>
    </lineage>
</organism>
<comment type="subcellular location">
    <subcellularLocation>
        <location evidence="1">Membrane</location>
        <topology evidence="1">Single-pass type I membrane protein</topology>
    </subcellularLocation>
</comment>
<keyword evidence="9" id="KW-0325">Glycoprotein</keyword>
<keyword evidence="7 10" id="KW-1133">Transmembrane helix</keyword>
<evidence type="ECO:0000256" key="3">
    <source>
        <dbReference type="ARBA" id="ARBA00015303"/>
    </source>
</evidence>
<evidence type="ECO:0000256" key="1">
    <source>
        <dbReference type="ARBA" id="ARBA00004479"/>
    </source>
</evidence>
<dbReference type="PANTHER" id="PTHR21092:SF0">
    <property type="entry name" value="NICASTRIN"/>
    <property type="match status" value="1"/>
</dbReference>
<evidence type="ECO:0000256" key="8">
    <source>
        <dbReference type="ARBA" id="ARBA00023136"/>
    </source>
</evidence>
<sequence length="686" mass="74979">MLRGRKCIKEQNVALRILNDESFAKKVGGVVVESGTNISSQAKGFSPVEKFPEAKFAPYQNLNYEWNPAGSSIMLNNYNFPVFLLSQDSTLVLQEIADKNDKNKKAYTVDVAEFNLIMQTTKAGTHDSESCLKEQSCLPLGGYRQLFGAVEMKDSRDIVPTALPKTLLTLISSFIRRALPNYSNRLEQASNRAQLRLRTIDSLNFRERRLPTLLFVADVDHQGNQGRRFVFDEESDDDYQEGSVMSSLPPINITSSKRSKPIILAVASMDSASFFRDKSLGADSPLSGMISLLAAIDALSHIDALSELNKQLIFLICTGEAWGYLGSRRFLAELDMHTDAVDGLNGTLVEMILEVGSTGKSFTQGVNSFFTHSAGDASTTNKTLIAFKNACESLGSETIKISTAKISNPGIPPSSMMAFLSKNSSTSGIVLEDFDTAFLNKFYHSHLDDLSNVNSSSIVAAASLVARTLYILASGKKESSTSELNSINVNSSLVEELLGCLLTCEPGLSCGLVKDYITPTNTCPNHYVGVLMGAPSSKPYLAYVSDVSRFLWNFLADRTSSKEDRSSVCSEDCSSKGQVCIRTEPAGKGTCVVSTTRYIPAYSTRLKFDSDSGTWSVLPPNSSDPMGMVDPVWTESFWDEIQLRVYTVQSATYDRFILAGGIAVTVLAYLTIVATRAMVTKALKRD</sequence>